<name>A0A1Q9CE63_SYMMI</name>
<evidence type="ECO:0000259" key="3">
    <source>
        <dbReference type="Pfam" id="PF07727"/>
    </source>
</evidence>
<dbReference type="AlphaFoldDB" id="A0A1Q9CE63"/>
<feature type="coiled-coil region" evidence="1">
    <location>
        <begin position="213"/>
        <end position="240"/>
    </location>
</feature>
<gene>
    <name evidence="4" type="ORF">AK812_SmicGene38262</name>
</gene>
<dbReference type="OrthoDB" id="447013at2759"/>
<feature type="compositionally biased region" description="Basic and acidic residues" evidence="2">
    <location>
        <begin position="597"/>
        <end position="608"/>
    </location>
</feature>
<comment type="caution">
    <text evidence="4">The sequence shown here is derived from an EMBL/GenBank/DDBJ whole genome shotgun (WGS) entry which is preliminary data.</text>
</comment>
<feature type="region of interest" description="Disordered" evidence="2">
    <location>
        <begin position="1049"/>
        <end position="1071"/>
    </location>
</feature>
<proteinExistence type="predicted"/>
<feature type="region of interest" description="Disordered" evidence="2">
    <location>
        <begin position="579"/>
        <end position="639"/>
    </location>
</feature>
<dbReference type="EMBL" id="LSRX01001300">
    <property type="protein sequence ID" value="OLP81224.1"/>
    <property type="molecule type" value="Genomic_DNA"/>
</dbReference>
<feature type="region of interest" description="Disordered" evidence="2">
    <location>
        <begin position="903"/>
        <end position="924"/>
    </location>
</feature>
<dbReference type="Pfam" id="PF07727">
    <property type="entry name" value="RVT_2"/>
    <property type="match status" value="1"/>
</dbReference>
<feature type="compositionally biased region" description="Polar residues" evidence="2">
    <location>
        <begin position="904"/>
        <end position="924"/>
    </location>
</feature>
<dbReference type="Proteomes" id="UP000186817">
    <property type="component" value="Unassembled WGS sequence"/>
</dbReference>
<sequence>MASKITNANLRAAIQEFGETPPSRWTKAELLARLAELQEIHGGEEVTLKLKAADPLKEMIAKLNQAKKKKETLGNFLRELGITPSSGDSMIVMERRAMTEIYKQVEPRGSDFVGFGKFAQLTYTELLNQAPSYARWVQATAEESDSPDPKLVRLARWLNRAGDVTQPVVPKAKAKGFHLKEPEIPANELTQVAQSSQGVTRAQTYEHEQMDVMKSLVAAVQDLQGEVRDLKEDKQRKQRAVNPRFFRDLQKGMLFRTPRWRPQDKPDGTRALGRRVPIRHKPVAFSPKASERVLQLASEFQCPVCIEKRRSQAVESYCDRHQIYLDVIPGEAHHQIGVCEESVKGLKEVMTKLCLADPEVSPEEALSTGICTFNQREHIRGFSPAQHILGVNPDEVGRCLPNINHVPPGLLVENATGEFRRAVERRSAAEKAHSEWNAAQRLLRASNSRAKPVYDYKPGDLVYFWRSQGGGQSRTQPGNKHGSFLGPARVLATETRKDQDGSLRPGSAIWCVRGRRLLKCAPEQLRHASTREEVLESLADSGQATPWTYTRVAEEIGGNQYEDLRDEIPDPSEWARAQDIHEEEPPTRHRARHKRRPDADTEQLRTEPTEVPSTSGPSRPSRAGPRGHPYRATASGHWTEETHETAWVTSHSAFWDDELACVALEVPVPETNRGINAFTRDLPTYFTTALRRQAMEVSEKRLTPEERESFRQAKSVEVKNFLAAQAFEALPEGLKPSRDQAIGMRWILTWKTKEDGSVKPKARAVLLGYQDPAYEHRSTTAPVMTRQTRQLMLQLTAVRQWTIQKGDVSGAFLQGSITRLKRACYGLVDAPLEWYRTIAIFLEELMPVKRVPEGFELSQPRYLEGLAEIPVNSQRRKSLEDPTTEREKSQLRALLGGDKEFSQDCATSQPALGPRQESQGSSEAQAAVNGEDLLYYARLQWGEILHGFPNVRAPDEVASSVKGCLVTDSRNVFDKLQTEVLSFRGAEKRTNVELLALKESQLSTQLLIRWVHSEAQLANALTKESSLAKELELFYRMDFRWKIVEDEEMKSARKRRSVGLEPLEGDAKTRG</sequence>
<feature type="domain" description="Reverse transcriptase Ty1/copia-type" evidence="3">
    <location>
        <begin position="736"/>
        <end position="818"/>
    </location>
</feature>
<keyword evidence="5" id="KW-1185">Reference proteome</keyword>
<protein>
    <recommendedName>
        <fullName evidence="3">Reverse transcriptase Ty1/copia-type domain-containing protein</fullName>
    </recommendedName>
</protein>
<dbReference type="InterPro" id="IPR013103">
    <property type="entry name" value="RVT_2"/>
</dbReference>
<evidence type="ECO:0000313" key="5">
    <source>
        <dbReference type="Proteomes" id="UP000186817"/>
    </source>
</evidence>
<evidence type="ECO:0000256" key="1">
    <source>
        <dbReference type="SAM" id="Coils"/>
    </source>
</evidence>
<evidence type="ECO:0000313" key="4">
    <source>
        <dbReference type="EMBL" id="OLP81224.1"/>
    </source>
</evidence>
<organism evidence="4 5">
    <name type="scientific">Symbiodinium microadriaticum</name>
    <name type="common">Dinoflagellate</name>
    <name type="synonym">Zooxanthella microadriatica</name>
    <dbReference type="NCBI Taxonomy" id="2951"/>
    <lineage>
        <taxon>Eukaryota</taxon>
        <taxon>Sar</taxon>
        <taxon>Alveolata</taxon>
        <taxon>Dinophyceae</taxon>
        <taxon>Suessiales</taxon>
        <taxon>Symbiodiniaceae</taxon>
        <taxon>Symbiodinium</taxon>
    </lineage>
</organism>
<keyword evidence="1" id="KW-0175">Coiled coil</keyword>
<accession>A0A1Q9CE63</accession>
<reference evidence="4 5" key="1">
    <citation type="submission" date="2016-02" db="EMBL/GenBank/DDBJ databases">
        <title>Genome analysis of coral dinoflagellate symbionts highlights evolutionary adaptations to a symbiotic lifestyle.</title>
        <authorList>
            <person name="Aranda M."/>
            <person name="Li Y."/>
            <person name="Liew Y.J."/>
            <person name="Baumgarten S."/>
            <person name="Simakov O."/>
            <person name="Wilson M."/>
            <person name="Piel J."/>
            <person name="Ashoor H."/>
            <person name="Bougouffa S."/>
            <person name="Bajic V.B."/>
            <person name="Ryu T."/>
            <person name="Ravasi T."/>
            <person name="Bayer T."/>
            <person name="Micklem G."/>
            <person name="Kim H."/>
            <person name="Bhak J."/>
            <person name="Lajeunesse T.C."/>
            <person name="Voolstra C.R."/>
        </authorList>
    </citation>
    <scope>NUCLEOTIDE SEQUENCE [LARGE SCALE GENOMIC DNA]</scope>
    <source>
        <strain evidence="4 5">CCMP2467</strain>
    </source>
</reference>
<evidence type="ECO:0000256" key="2">
    <source>
        <dbReference type="SAM" id="MobiDB-lite"/>
    </source>
</evidence>